<dbReference type="AlphaFoldDB" id="A0A2W5XUS7"/>
<dbReference type="EMBL" id="QKWH01000002">
    <property type="protein sequence ID" value="PZR54088.1"/>
    <property type="molecule type" value="Genomic_DNA"/>
</dbReference>
<name>A0A2W5XUS7_9MICO</name>
<protein>
    <submittedName>
        <fullName evidence="1">Uncharacterized protein</fullName>
    </submittedName>
</protein>
<gene>
    <name evidence="1" type="ORF">DNL40_03870</name>
</gene>
<accession>A0A2W5XUS7</accession>
<organism evidence="1 2">
    <name type="scientific">Xylanimonas oleitrophica</name>
    <dbReference type="NCBI Taxonomy" id="2607479"/>
    <lineage>
        <taxon>Bacteria</taxon>
        <taxon>Bacillati</taxon>
        <taxon>Actinomycetota</taxon>
        <taxon>Actinomycetes</taxon>
        <taxon>Micrococcales</taxon>
        <taxon>Promicromonosporaceae</taxon>
        <taxon>Xylanimonas</taxon>
    </lineage>
</organism>
<dbReference type="Proteomes" id="UP000248783">
    <property type="component" value="Unassembled WGS sequence"/>
</dbReference>
<proteinExistence type="predicted"/>
<keyword evidence="2" id="KW-1185">Reference proteome</keyword>
<evidence type="ECO:0000313" key="1">
    <source>
        <dbReference type="EMBL" id="PZR54088.1"/>
    </source>
</evidence>
<evidence type="ECO:0000313" key="2">
    <source>
        <dbReference type="Proteomes" id="UP000248783"/>
    </source>
</evidence>
<sequence>MTSRHTRPHRSSYRAMRLLRLGPLLILLSQLEPLRPAAAVLWLAALVTMLVTVSVATRERYAPAPVPVRGDGARRPGA</sequence>
<comment type="caution">
    <text evidence="1">The sequence shown here is derived from an EMBL/GenBank/DDBJ whole genome shotgun (WGS) entry which is preliminary data.</text>
</comment>
<reference evidence="1 2" key="1">
    <citation type="submission" date="2018-06" db="EMBL/GenBank/DDBJ databases">
        <title>Whole genome sequencing of a novel hydrocarbon degrading bacterial strain, PW21 isolated from oil contaminated produced water sample.</title>
        <authorList>
            <person name="Nagkirti P."/>
            <person name="Shaikh A."/>
            <person name="Gowdaman V."/>
            <person name="Engineer A.E."/>
            <person name="Dagar S."/>
            <person name="Dhakephalkar P.K."/>
        </authorList>
    </citation>
    <scope>NUCLEOTIDE SEQUENCE [LARGE SCALE GENOMIC DNA]</scope>
    <source>
        <strain evidence="1 2">PW21</strain>
    </source>
</reference>